<feature type="binding site" evidence="4">
    <location>
        <begin position="148"/>
        <end position="150"/>
    </location>
    <ligand>
        <name>FAD</name>
        <dbReference type="ChEBI" id="CHEBI:57692"/>
    </ligand>
</feature>
<dbReference type="Pfam" id="PF07992">
    <property type="entry name" value="Pyr_redox_2"/>
    <property type="match status" value="1"/>
</dbReference>
<evidence type="ECO:0000259" key="5">
    <source>
        <dbReference type="Pfam" id="PF02852"/>
    </source>
</evidence>
<dbReference type="PANTHER" id="PTHR43014:SF4">
    <property type="entry name" value="PYRIDINE NUCLEOTIDE-DISULFIDE OXIDOREDUCTASE RCLA-RELATED"/>
    <property type="match status" value="1"/>
</dbReference>
<keyword evidence="3 4" id="KW-0274">FAD</keyword>
<dbReference type="PRINTS" id="PR00368">
    <property type="entry name" value="FADPNR"/>
</dbReference>
<sequence>MVDYDVVAIGGSPAGLYTAVAATYLKARVALVASPLLGSTWSESGSKCSKAFTQVGRVAHQIREAPSFGVFWDSGPESVGMGVGVRFAEALKWAKGVVSALDEQHSPAVLASLGVDVIFGEGEFCRKPHFAFVVNGQPLRSRTYAIATGSRSVIPDIDGLQSTGYLTPDTIWQQTNTNLPKSLIFIGGDPVGIELAQTFARLGSRVTVVVNSPHILTKEDPEAARLIQAQLEAEGVRVLTGHPVTQVKWIDDQKWIQAGDRAIEADEIVVTVGQQPNVDSLNLEGVGVKFDRHGIRVNQMLQTTNHRIYACGDVLGGYRFAHVANYEARIALKNMLFFPFFKVDYRHIPWAIFSDPELARVGLTEEQAKRRYGDDDVFVLRRFFKAVDKAQMRGETTGFCKILVLKSGEILGVHLVGPQASELIHVFSLAMQERIKIKAIANLSSIFPSLSEINSQTAADWGNLRLDRNSSMQDFLENFFNFRRSWSR</sequence>
<keyword evidence="8" id="KW-1185">Reference proteome</keyword>
<comment type="similarity">
    <text evidence="1">Belongs to the class-I pyridine nucleotide-disulfide oxidoreductase family.</text>
</comment>
<dbReference type="Gene3D" id="3.30.390.30">
    <property type="match status" value="1"/>
</dbReference>
<evidence type="ECO:0000256" key="4">
    <source>
        <dbReference type="PIRSR" id="PIRSR000350-3"/>
    </source>
</evidence>
<protein>
    <submittedName>
        <fullName evidence="7">FAD-dependent oxidoreductase</fullName>
    </submittedName>
</protein>
<dbReference type="Pfam" id="PF02852">
    <property type="entry name" value="Pyr_redox_dim"/>
    <property type="match status" value="1"/>
</dbReference>
<feature type="binding site" evidence="4">
    <location>
        <position position="50"/>
    </location>
    <ligand>
        <name>FAD</name>
        <dbReference type="ChEBI" id="CHEBI:57692"/>
    </ligand>
</feature>
<dbReference type="InterPro" id="IPR023753">
    <property type="entry name" value="FAD/NAD-binding_dom"/>
</dbReference>
<feature type="binding site" evidence="4">
    <location>
        <position position="122"/>
    </location>
    <ligand>
        <name>FAD</name>
        <dbReference type="ChEBI" id="CHEBI:57692"/>
    </ligand>
</feature>
<reference evidence="7" key="2">
    <citation type="submission" date="2020-08" db="EMBL/GenBank/DDBJ databases">
        <authorList>
            <person name="Chen M."/>
            <person name="Teng W."/>
            <person name="Zhao L."/>
            <person name="Hu C."/>
            <person name="Zhou Y."/>
            <person name="Han B."/>
            <person name="Song L."/>
            <person name="Shu W."/>
        </authorList>
    </citation>
    <scope>NUCLEOTIDE SEQUENCE</scope>
    <source>
        <strain evidence="7">FACHB-1375</strain>
    </source>
</reference>
<dbReference type="EMBL" id="JACJPW010000067">
    <property type="protein sequence ID" value="MBD2183891.1"/>
    <property type="molecule type" value="Genomic_DNA"/>
</dbReference>
<organism evidence="7 8">
    <name type="scientific">Aerosakkonema funiforme FACHB-1375</name>
    <dbReference type="NCBI Taxonomy" id="2949571"/>
    <lineage>
        <taxon>Bacteria</taxon>
        <taxon>Bacillati</taxon>
        <taxon>Cyanobacteriota</taxon>
        <taxon>Cyanophyceae</taxon>
        <taxon>Oscillatoriophycideae</taxon>
        <taxon>Aerosakkonematales</taxon>
        <taxon>Aerosakkonemataceae</taxon>
        <taxon>Aerosakkonema</taxon>
    </lineage>
</organism>
<dbReference type="RefSeq" id="WP_190469184.1">
    <property type="nucleotide sequence ID" value="NZ_JACJPW010000067.1"/>
</dbReference>
<dbReference type="SUPFAM" id="SSF51905">
    <property type="entry name" value="FAD/NAD(P)-binding domain"/>
    <property type="match status" value="1"/>
</dbReference>
<evidence type="ECO:0000256" key="1">
    <source>
        <dbReference type="ARBA" id="ARBA00007532"/>
    </source>
</evidence>
<evidence type="ECO:0000256" key="2">
    <source>
        <dbReference type="ARBA" id="ARBA00022630"/>
    </source>
</evidence>
<comment type="caution">
    <text evidence="7">The sequence shown here is derived from an EMBL/GenBank/DDBJ whole genome shotgun (WGS) entry which is preliminary data.</text>
</comment>
<proteinExistence type="inferred from homology"/>
<dbReference type="InterPro" id="IPR004099">
    <property type="entry name" value="Pyr_nucl-diS_OxRdtase_dimer"/>
</dbReference>
<comment type="cofactor">
    <cofactor evidence="4">
        <name>FAD</name>
        <dbReference type="ChEBI" id="CHEBI:57692"/>
    </cofactor>
    <text evidence="4">Binds 1 FAD per subunit.</text>
</comment>
<keyword evidence="4" id="KW-0520">NAD</keyword>
<evidence type="ECO:0000259" key="6">
    <source>
        <dbReference type="Pfam" id="PF07992"/>
    </source>
</evidence>
<feature type="binding site" evidence="4">
    <location>
        <position position="273"/>
    </location>
    <ligand>
        <name>NAD(+)</name>
        <dbReference type="ChEBI" id="CHEBI:57540"/>
    </ligand>
</feature>
<feature type="binding site" evidence="4">
    <location>
        <position position="313"/>
    </location>
    <ligand>
        <name>FAD</name>
        <dbReference type="ChEBI" id="CHEBI:57692"/>
    </ligand>
</feature>
<evidence type="ECO:0000313" key="8">
    <source>
        <dbReference type="Proteomes" id="UP000641646"/>
    </source>
</evidence>
<keyword evidence="2" id="KW-0285">Flavoprotein</keyword>
<accession>A0A926ZKD4</accession>
<dbReference type="Gene3D" id="3.50.50.60">
    <property type="entry name" value="FAD/NAD(P)-binding domain"/>
    <property type="match status" value="2"/>
</dbReference>
<keyword evidence="4" id="KW-0547">Nucleotide-binding</keyword>
<dbReference type="GO" id="GO:0050660">
    <property type="term" value="F:flavin adenine dinucleotide binding"/>
    <property type="evidence" value="ECO:0007669"/>
    <property type="project" value="TreeGrafter"/>
</dbReference>
<dbReference type="InterPro" id="IPR016156">
    <property type="entry name" value="FAD/NAD-linked_Rdtase_dimer_sf"/>
</dbReference>
<evidence type="ECO:0000256" key="3">
    <source>
        <dbReference type="ARBA" id="ARBA00022827"/>
    </source>
</evidence>
<dbReference type="GO" id="GO:0003955">
    <property type="term" value="F:NAD(P)H dehydrogenase (quinone) activity"/>
    <property type="evidence" value="ECO:0007669"/>
    <property type="project" value="TreeGrafter"/>
</dbReference>
<name>A0A926ZKD4_9CYAN</name>
<dbReference type="PIRSF" id="PIRSF000350">
    <property type="entry name" value="Mercury_reductase_MerA"/>
    <property type="match status" value="1"/>
</dbReference>
<dbReference type="InterPro" id="IPR001100">
    <property type="entry name" value="Pyr_nuc-diS_OxRdtase"/>
</dbReference>
<evidence type="ECO:0000313" key="7">
    <source>
        <dbReference type="EMBL" id="MBD2183891.1"/>
    </source>
</evidence>
<dbReference type="Proteomes" id="UP000641646">
    <property type="component" value="Unassembled WGS sequence"/>
</dbReference>
<dbReference type="PANTHER" id="PTHR43014">
    <property type="entry name" value="MERCURIC REDUCTASE"/>
    <property type="match status" value="1"/>
</dbReference>
<dbReference type="AlphaFoldDB" id="A0A926ZKD4"/>
<dbReference type="InterPro" id="IPR036188">
    <property type="entry name" value="FAD/NAD-bd_sf"/>
</dbReference>
<gene>
    <name evidence="7" type="ORF">H6G03_22960</name>
</gene>
<dbReference type="SUPFAM" id="SSF55424">
    <property type="entry name" value="FAD/NAD-linked reductases, dimerisation (C-terminal) domain"/>
    <property type="match status" value="1"/>
</dbReference>
<reference evidence="7" key="1">
    <citation type="journal article" date="2015" name="ISME J.">
        <title>Draft Genome Sequence of Streptomyces incarnatus NRRL8089, which Produces the Nucleoside Antibiotic Sinefungin.</title>
        <authorList>
            <person name="Oshima K."/>
            <person name="Hattori M."/>
            <person name="Shimizu H."/>
            <person name="Fukuda K."/>
            <person name="Nemoto M."/>
            <person name="Inagaki K."/>
            <person name="Tamura T."/>
        </authorList>
    </citation>
    <scope>NUCLEOTIDE SEQUENCE</scope>
    <source>
        <strain evidence="7">FACHB-1375</strain>
    </source>
</reference>
<feature type="domain" description="FAD/NAD(P)-binding" evidence="6">
    <location>
        <begin position="4"/>
        <end position="328"/>
    </location>
</feature>
<feature type="binding site" evidence="4">
    <location>
        <begin position="187"/>
        <end position="194"/>
    </location>
    <ligand>
        <name>NAD(+)</name>
        <dbReference type="ChEBI" id="CHEBI:57540"/>
    </ligand>
</feature>
<feature type="domain" description="Pyridine nucleotide-disulphide oxidoreductase dimerisation" evidence="5">
    <location>
        <begin position="348"/>
        <end position="453"/>
    </location>
</feature>
<dbReference type="PRINTS" id="PR00411">
    <property type="entry name" value="PNDRDTASEI"/>
</dbReference>